<evidence type="ECO:0000313" key="2">
    <source>
        <dbReference type="Proteomes" id="UP000622552"/>
    </source>
</evidence>
<keyword evidence="2" id="KW-1185">Reference proteome</keyword>
<dbReference type="PANTHER" id="PTHR46523:SF1">
    <property type="entry name" value="DCTP PYROPHOSPHATASE 1"/>
    <property type="match status" value="1"/>
</dbReference>
<comment type="caution">
    <text evidence="1">The sequence shown here is derived from an EMBL/GenBank/DDBJ whole genome shotgun (WGS) entry which is preliminary data.</text>
</comment>
<dbReference type="Gene3D" id="1.10.287.1080">
    <property type="entry name" value="MazG-like"/>
    <property type="match status" value="1"/>
</dbReference>
<dbReference type="InterPro" id="IPR052555">
    <property type="entry name" value="dCTP_Pyrophosphatase"/>
</dbReference>
<dbReference type="InterPro" id="IPR025984">
    <property type="entry name" value="DCTPP"/>
</dbReference>
<reference evidence="1" key="1">
    <citation type="submission" date="2020-11" db="EMBL/GenBank/DDBJ databases">
        <title>Sequencing the genomes of 1000 actinobacteria strains.</title>
        <authorList>
            <person name="Klenk H.-P."/>
        </authorList>
    </citation>
    <scope>NUCLEOTIDE SEQUENCE</scope>
    <source>
        <strain evidence="1">DSM 45356</strain>
    </source>
</reference>
<gene>
    <name evidence="1" type="ORF">IW245_006543</name>
</gene>
<proteinExistence type="predicted"/>
<accession>A0A8J7GJA3</accession>
<dbReference type="EMBL" id="JADOUF010000001">
    <property type="protein sequence ID" value="MBG6140349.1"/>
    <property type="molecule type" value="Genomic_DNA"/>
</dbReference>
<dbReference type="CDD" id="cd11537">
    <property type="entry name" value="NTP-PPase_RS21-C6_like"/>
    <property type="match status" value="1"/>
</dbReference>
<name>A0A8J7GJA3_9ACTN</name>
<dbReference type="Proteomes" id="UP000622552">
    <property type="component" value="Unassembled WGS sequence"/>
</dbReference>
<keyword evidence="1" id="KW-0378">Hydrolase</keyword>
<dbReference type="GO" id="GO:0047429">
    <property type="term" value="F:nucleoside triphosphate diphosphatase activity"/>
    <property type="evidence" value="ECO:0007669"/>
    <property type="project" value="InterPro"/>
</dbReference>
<evidence type="ECO:0000313" key="1">
    <source>
        <dbReference type="EMBL" id="MBG6140349.1"/>
    </source>
</evidence>
<dbReference type="PANTHER" id="PTHR46523">
    <property type="entry name" value="DCTP PYROPHOSPHATASE 1"/>
    <property type="match status" value="1"/>
</dbReference>
<organism evidence="1 2">
    <name type="scientific">Longispora fulva</name>
    <dbReference type="NCBI Taxonomy" id="619741"/>
    <lineage>
        <taxon>Bacteria</taxon>
        <taxon>Bacillati</taxon>
        <taxon>Actinomycetota</taxon>
        <taxon>Actinomycetes</taxon>
        <taxon>Micromonosporales</taxon>
        <taxon>Micromonosporaceae</taxon>
        <taxon>Longispora</taxon>
    </lineage>
</organism>
<protein>
    <submittedName>
        <fullName evidence="1">NTP pyrophosphatase (Non-canonical NTP hydrolase)</fullName>
    </submittedName>
</protein>
<dbReference type="PIRSF" id="PIRSF029826">
    <property type="entry name" value="UCP029826_pph"/>
    <property type="match status" value="1"/>
</dbReference>
<sequence length="120" mass="13404">MTDSDDLRARLATFTADRDWGQFHRPKNLVMALAGEVGELVAEFQWLTPEESEAVMADPAHGARVRSEMADVFVYLTQLAMRLDIDLYEVAHEKMDEVEVRYPPGVVPRSAGPTAPSVED</sequence>
<dbReference type="GO" id="GO:0009143">
    <property type="term" value="P:nucleoside triphosphate catabolic process"/>
    <property type="evidence" value="ECO:0007669"/>
    <property type="project" value="InterPro"/>
</dbReference>
<dbReference type="AlphaFoldDB" id="A0A8J7GJA3"/>
<dbReference type="RefSeq" id="WP_233472729.1">
    <property type="nucleotide sequence ID" value="NZ_BONS01000006.1"/>
</dbReference>
<dbReference type="SUPFAM" id="SSF101386">
    <property type="entry name" value="all-alpha NTP pyrophosphatases"/>
    <property type="match status" value="1"/>
</dbReference>